<keyword evidence="3" id="KW-1185">Reference proteome</keyword>
<feature type="region of interest" description="Disordered" evidence="1">
    <location>
        <begin position="1"/>
        <end position="84"/>
    </location>
</feature>
<dbReference type="AlphaFoldDB" id="A0A7K1TLU2"/>
<accession>A0A7K1TLU2</accession>
<gene>
    <name evidence="2" type="ORF">GO988_22395</name>
</gene>
<proteinExistence type="predicted"/>
<comment type="caution">
    <text evidence="2">The sequence shown here is derived from an EMBL/GenBank/DDBJ whole genome shotgun (WGS) entry which is preliminary data.</text>
</comment>
<dbReference type="RefSeq" id="WP_157569799.1">
    <property type="nucleotide sequence ID" value="NZ_WQKZ01000009.1"/>
</dbReference>
<organism evidence="2 3">
    <name type="scientific">Hymenobacter ginkgonis</name>
    <dbReference type="NCBI Taxonomy" id="2682976"/>
    <lineage>
        <taxon>Bacteria</taxon>
        <taxon>Pseudomonadati</taxon>
        <taxon>Bacteroidota</taxon>
        <taxon>Cytophagia</taxon>
        <taxon>Cytophagales</taxon>
        <taxon>Hymenobacteraceae</taxon>
        <taxon>Hymenobacter</taxon>
    </lineage>
</organism>
<evidence type="ECO:0000256" key="1">
    <source>
        <dbReference type="SAM" id="MobiDB-lite"/>
    </source>
</evidence>
<dbReference type="Proteomes" id="UP000441336">
    <property type="component" value="Unassembled WGS sequence"/>
</dbReference>
<feature type="compositionally biased region" description="Acidic residues" evidence="1">
    <location>
        <begin position="58"/>
        <end position="67"/>
    </location>
</feature>
<dbReference type="Pfam" id="PF11888">
    <property type="entry name" value="DUF3408"/>
    <property type="match status" value="1"/>
</dbReference>
<evidence type="ECO:0000313" key="2">
    <source>
        <dbReference type="EMBL" id="MVN79091.1"/>
    </source>
</evidence>
<sequence length="163" mass="17723">MAKTNRPAPAPDLSSQMMDFVAQRKPVEPIPIPVAPAETPAPTSEPVAQAVPAPVDSADNESVDEQPIDNQQQKGRKDQAPASAGADYASLFLKPVRGRKAKTIYLSEEMHTALATITQASPDNIGLSDLLINIITHHFETFGPGIRQFLTTQEKLRKNKLPY</sequence>
<feature type="compositionally biased region" description="Low complexity" evidence="1">
    <location>
        <begin position="35"/>
        <end position="48"/>
    </location>
</feature>
<name>A0A7K1TLU2_9BACT</name>
<reference evidence="2 3" key="1">
    <citation type="submission" date="2019-12" db="EMBL/GenBank/DDBJ databases">
        <title>Hymenobacter sp. HMF4947 Genome sequencing and assembly.</title>
        <authorList>
            <person name="Kang H."/>
            <person name="Cha I."/>
            <person name="Kim H."/>
            <person name="Joh K."/>
        </authorList>
    </citation>
    <scope>NUCLEOTIDE SEQUENCE [LARGE SCALE GENOMIC DNA]</scope>
    <source>
        <strain evidence="2 3">HMF4947</strain>
    </source>
</reference>
<dbReference type="InterPro" id="IPR021823">
    <property type="entry name" value="DUF3408"/>
</dbReference>
<protein>
    <submittedName>
        <fullName evidence="2">DUF3408 domain-containing protein</fullName>
    </submittedName>
</protein>
<dbReference type="EMBL" id="WQKZ01000009">
    <property type="protein sequence ID" value="MVN79091.1"/>
    <property type="molecule type" value="Genomic_DNA"/>
</dbReference>
<evidence type="ECO:0000313" key="3">
    <source>
        <dbReference type="Proteomes" id="UP000441336"/>
    </source>
</evidence>